<dbReference type="Pfam" id="PF13411">
    <property type="entry name" value="MerR_1"/>
    <property type="match status" value="1"/>
</dbReference>
<keyword evidence="1" id="KW-0678">Repressor</keyword>
<evidence type="ECO:0000256" key="1">
    <source>
        <dbReference type="ARBA" id="ARBA00022491"/>
    </source>
</evidence>
<dbReference type="PRINTS" id="PR00040">
    <property type="entry name" value="HTHMERR"/>
</dbReference>
<name>A0AAP9JH00_GLUTH</name>
<evidence type="ECO:0000256" key="4">
    <source>
        <dbReference type="ARBA" id="ARBA00023163"/>
    </source>
</evidence>
<evidence type="ECO:0000256" key="2">
    <source>
        <dbReference type="ARBA" id="ARBA00023015"/>
    </source>
</evidence>
<evidence type="ECO:0000313" key="7">
    <source>
        <dbReference type="EMBL" id="QEH95703.1"/>
    </source>
</evidence>
<keyword evidence="5" id="KW-0175">Coiled coil</keyword>
<dbReference type="AlphaFoldDB" id="A0AAP9JH00"/>
<dbReference type="GO" id="GO:0003700">
    <property type="term" value="F:DNA-binding transcription factor activity"/>
    <property type="evidence" value="ECO:0007669"/>
    <property type="project" value="InterPro"/>
</dbReference>
<dbReference type="SMART" id="SM00422">
    <property type="entry name" value="HTH_MERR"/>
    <property type="match status" value="1"/>
</dbReference>
<feature type="coiled-coil region" evidence="5">
    <location>
        <begin position="84"/>
        <end position="111"/>
    </location>
</feature>
<keyword evidence="4" id="KW-0804">Transcription</keyword>
<gene>
    <name evidence="7" type="ORF">FXF46_05015</name>
</gene>
<dbReference type="PANTHER" id="PTHR30204">
    <property type="entry name" value="REDOX-CYCLING DRUG-SENSING TRANSCRIPTIONAL ACTIVATOR SOXR"/>
    <property type="match status" value="1"/>
</dbReference>
<organism evidence="7 8">
    <name type="scientific">Gluconobacter thailandicus</name>
    <dbReference type="NCBI Taxonomy" id="257438"/>
    <lineage>
        <taxon>Bacteria</taxon>
        <taxon>Pseudomonadati</taxon>
        <taxon>Pseudomonadota</taxon>
        <taxon>Alphaproteobacteria</taxon>
        <taxon>Acetobacterales</taxon>
        <taxon>Acetobacteraceae</taxon>
        <taxon>Gluconobacter</taxon>
    </lineage>
</organism>
<proteinExistence type="predicted"/>
<reference evidence="7 8" key="1">
    <citation type="submission" date="2019-08" db="EMBL/GenBank/DDBJ databases">
        <title>Gluconobacter frateurii HD924 genome.</title>
        <authorList>
            <person name="Liu Y."/>
            <person name="Zhang P."/>
        </authorList>
    </citation>
    <scope>NUCLEOTIDE SEQUENCE [LARGE SCALE GENOMIC DNA]</scope>
    <source>
        <strain evidence="7 8">HD924</strain>
    </source>
</reference>
<sequence>MLIGEFAQRAGLSQDTIRFYVRKGLLRPLTGSRGGRNPYQEFTERDLQTARIVRFGQSLGMSLKELAAINDEMLQEGLSDERAVVLMQEQIERLAEKASEIEMLIQYLQAKCQWIQSGKRGAEPSFLCGAKYGR</sequence>
<dbReference type="PROSITE" id="PS50937">
    <property type="entry name" value="HTH_MERR_2"/>
    <property type="match status" value="1"/>
</dbReference>
<dbReference type="InterPro" id="IPR009061">
    <property type="entry name" value="DNA-bd_dom_put_sf"/>
</dbReference>
<protein>
    <submittedName>
        <fullName evidence="7">MerR family transcriptional regulator</fullName>
    </submittedName>
</protein>
<evidence type="ECO:0000313" key="8">
    <source>
        <dbReference type="Proteomes" id="UP000323560"/>
    </source>
</evidence>
<dbReference type="Gene3D" id="1.10.1660.10">
    <property type="match status" value="1"/>
</dbReference>
<evidence type="ECO:0000259" key="6">
    <source>
        <dbReference type="PROSITE" id="PS50937"/>
    </source>
</evidence>
<dbReference type="InterPro" id="IPR000551">
    <property type="entry name" value="MerR-type_HTH_dom"/>
</dbReference>
<evidence type="ECO:0000256" key="5">
    <source>
        <dbReference type="SAM" id="Coils"/>
    </source>
</evidence>
<dbReference type="SUPFAM" id="SSF46955">
    <property type="entry name" value="Putative DNA-binding domain"/>
    <property type="match status" value="1"/>
</dbReference>
<dbReference type="GO" id="GO:0003677">
    <property type="term" value="F:DNA binding"/>
    <property type="evidence" value="ECO:0007669"/>
    <property type="project" value="UniProtKB-KW"/>
</dbReference>
<dbReference type="Proteomes" id="UP000323560">
    <property type="component" value="Chromosome"/>
</dbReference>
<dbReference type="PANTHER" id="PTHR30204:SF69">
    <property type="entry name" value="MERR-FAMILY TRANSCRIPTIONAL REGULATOR"/>
    <property type="match status" value="1"/>
</dbReference>
<keyword evidence="3" id="KW-0238">DNA-binding</keyword>
<accession>A0AAP9JH00</accession>
<feature type="domain" description="HTH merR-type" evidence="6">
    <location>
        <begin position="1"/>
        <end position="72"/>
    </location>
</feature>
<keyword evidence="2" id="KW-0805">Transcription regulation</keyword>
<dbReference type="RefSeq" id="WP_061509968.1">
    <property type="nucleotide sequence ID" value="NZ_CP043043.1"/>
</dbReference>
<dbReference type="KEGG" id="gti:FXF46_05015"/>
<dbReference type="InterPro" id="IPR047057">
    <property type="entry name" value="MerR_fam"/>
</dbReference>
<dbReference type="EMBL" id="CP043043">
    <property type="protein sequence ID" value="QEH95703.1"/>
    <property type="molecule type" value="Genomic_DNA"/>
</dbReference>
<evidence type="ECO:0000256" key="3">
    <source>
        <dbReference type="ARBA" id="ARBA00023125"/>
    </source>
</evidence>